<keyword evidence="3" id="KW-1185">Reference proteome</keyword>
<feature type="transmembrane region" description="Helical" evidence="1">
    <location>
        <begin position="139"/>
        <end position="160"/>
    </location>
</feature>
<organism evidence="2 3">
    <name type="scientific">Yeguia hominis</name>
    <dbReference type="NCBI Taxonomy" id="2763662"/>
    <lineage>
        <taxon>Bacteria</taxon>
        <taxon>Bacillati</taxon>
        <taxon>Bacillota</taxon>
        <taxon>Clostridia</taxon>
        <taxon>Eubacteriales</taxon>
        <taxon>Yeguiaceae</taxon>
        <taxon>Yeguia</taxon>
    </lineage>
</organism>
<evidence type="ECO:0008006" key="4">
    <source>
        <dbReference type="Google" id="ProtNLM"/>
    </source>
</evidence>
<evidence type="ECO:0000256" key="1">
    <source>
        <dbReference type="SAM" id="Phobius"/>
    </source>
</evidence>
<proteinExistence type="predicted"/>
<feature type="transmembrane region" description="Helical" evidence="1">
    <location>
        <begin position="84"/>
        <end position="104"/>
    </location>
</feature>
<protein>
    <recommendedName>
        <fullName evidence="4">Zinc ribbon domain-containing protein</fullName>
    </recommendedName>
</protein>
<keyword evidence="1" id="KW-0472">Membrane</keyword>
<keyword evidence="1" id="KW-1133">Transmembrane helix</keyword>
<dbReference type="AlphaFoldDB" id="A0A926HMF1"/>
<feature type="transmembrane region" description="Helical" evidence="1">
    <location>
        <begin position="55"/>
        <end position="78"/>
    </location>
</feature>
<dbReference type="EMBL" id="JACRSN010000003">
    <property type="protein sequence ID" value="MBC8533072.1"/>
    <property type="molecule type" value="Genomic_DNA"/>
</dbReference>
<evidence type="ECO:0000313" key="2">
    <source>
        <dbReference type="EMBL" id="MBC8533072.1"/>
    </source>
</evidence>
<gene>
    <name evidence="2" type="ORF">IAG03_03440</name>
</gene>
<dbReference type="Proteomes" id="UP000651482">
    <property type="component" value="Unassembled WGS sequence"/>
</dbReference>
<evidence type="ECO:0000313" key="3">
    <source>
        <dbReference type="Proteomes" id="UP000651482"/>
    </source>
</evidence>
<keyword evidence="1" id="KW-0812">Transmembrane</keyword>
<name>A0A926HMF1_9FIRM</name>
<reference evidence="2" key="1">
    <citation type="submission" date="2020-08" db="EMBL/GenBank/DDBJ databases">
        <title>Genome public.</title>
        <authorList>
            <person name="Liu C."/>
            <person name="Sun Q."/>
        </authorList>
    </citation>
    <scope>NUCLEOTIDE SEQUENCE</scope>
    <source>
        <strain evidence="2">NSJ-40</strain>
    </source>
</reference>
<dbReference type="RefSeq" id="WP_249318396.1">
    <property type="nucleotide sequence ID" value="NZ_JACRSN010000003.1"/>
</dbReference>
<comment type="caution">
    <text evidence="2">The sequence shown here is derived from an EMBL/GenBank/DDBJ whole genome shotgun (WGS) entry which is preliminary data.</text>
</comment>
<feature type="transmembrane region" description="Helical" evidence="1">
    <location>
        <begin position="111"/>
        <end position="127"/>
    </location>
</feature>
<accession>A0A926HMF1</accession>
<feature type="transmembrane region" description="Helical" evidence="1">
    <location>
        <begin position="167"/>
        <end position="188"/>
    </location>
</feature>
<feature type="transmembrane region" description="Helical" evidence="1">
    <location>
        <begin position="200"/>
        <end position="218"/>
    </location>
</feature>
<sequence>MSYCVNCGVELAPSEKRCPLCHVPVINPADPWKEPEEHPYPRRIETVEPHIDRRFFSLFATLILMVPILICLINDLFVHGKVTWSVFVIGGAGVVFVFFLLPFLIGKCSPVLLWTFDTVAVLGFLLLTERKVGGDDWFLPLALPLTLVLAAICLLFLQWFQTRRSILMSMAFLCYAAGIYAMCVEMIVNLYRRLSPMPHWSWYSLVPCVLIGTAFLILNRRKKWRDSIYKRMFF</sequence>